<dbReference type="EMBL" id="JAHVKP010000001">
    <property type="protein sequence ID" value="MBY6217798.1"/>
    <property type="molecule type" value="Genomic_DNA"/>
</dbReference>
<dbReference type="RefSeq" id="WP_222404812.1">
    <property type="nucleotide sequence ID" value="NZ_JAHVKP010000001.1"/>
</dbReference>
<dbReference type="InterPro" id="IPR002816">
    <property type="entry name" value="TraB/PrgY/GumN_fam"/>
</dbReference>
<dbReference type="CDD" id="cd14789">
    <property type="entry name" value="Tiki"/>
    <property type="match status" value="1"/>
</dbReference>
<protein>
    <submittedName>
        <fullName evidence="3">TraB/GumN family protein</fullName>
    </submittedName>
</protein>
<evidence type="ECO:0000256" key="2">
    <source>
        <dbReference type="SAM" id="SignalP"/>
    </source>
</evidence>
<accession>A0A9Q3S0D2</accession>
<organism evidence="3 4">
    <name type="scientific">Qipengyuania aquimaris</name>
    <dbReference type="NCBI Taxonomy" id="255984"/>
    <lineage>
        <taxon>Bacteria</taxon>
        <taxon>Pseudomonadati</taxon>
        <taxon>Pseudomonadota</taxon>
        <taxon>Alphaproteobacteria</taxon>
        <taxon>Sphingomonadales</taxon>
        <taxon>Erythrobacteraceae</taxon>
        <taxon>Qipengyuania</taxon>
    </lineage>
</organism>
<feature type="signal peptide" evidence="2">
    <location>
        <begin position="1"/>
        <end position="24"/>
    </location>
</feature>
<dbReference type="PANTHER" id="PTHR40590">
    <property type="entry name" value="CYTOPLASMIC PROTEIN-RELATED"/>
    <property type="match status" value="1"/>
</dbReference>
<gene>
    <name evidence="3" type="ORF">KUV31_05520</name>
</gene>
<feature type="region of interest" description="Disordered" evidence="1">
    <location>
        <begin position="26"/>
        <end position="51"/>
    </location>
</feature>
<proteinExistence type="predicted"/>
<keyword evidence="2" id="KW-0732">Signal</keyword>
<dbReference type="Proteomes" id="UP000824927">
    <property type="component" value="Unassembled WGS sequence"/>
</dbReference>
<dbReference type="Pfam" id="PF01963">
    <property type="entry name" value="TraB_PrgY_gumN"/>
    <property type="match status" value="1"/>
</dbReference>
<evidence type="ECO:0000313" key="3">
    <source>
        <dbReference type="EMBL" id="MBY6217798.1"/>
    </source>
</evidence>
<sequence length="348" mass="38047">MKKSPLVAVLASLLLAPLPAATWAQGVNTDERPGSAKSTRNIGAGNSVTQRTPDPIVVEQDYEPAPAIWLLEDEDTKIYMFGTIHVLPEGFRWRNETFDNVVNEVDELVVETSDADGEGAMAAFTAKMIADTLTRTPTSQRLSPEAGEKWLKIAELTDLPVDYFDGLPPLFAMFGAGISMLEGQGSQHEYGVESVLEAEFAAAGKPIGSIEDSLEVMTALLAIDEQLLLDLLEKDLAEWDGSSIETLMVDDAVLNDEGALADPFQGEHNWAQGKTEGLEDLGFEDSPFEIELERVLLEDRNRDWSVWLEERMDEPGSILLAVGAAHLAGDVSVQSMLAERGFEVKRIQ</sequence>
<comment type="caution">
    <text evidence="3">The sequence shown here is derived from an EMBL/GenBank/DDBJ whole genome shotgun (WGS) entry which is preliminary data.</text>
</comment>
<reference evidence="3" key="1">
    <citation type="submission" date="2021-06" db="EMBL/GenBank/DDBJ databases">
        <title>50 bacteria genomes isolated from Dapeng, Shenzhen, China.</title>
        <authorList>
            <person name="Zheng W."/>
            <person name="Yu S."/>
            <person name="Huang Y."/>
        </authorList>
    </citation>
    <scope>NUCLEOTIDE SEQUENCE</scope>
    <source>
        <strain evidence="3">DP4N28-2</strain>
    </source>
</reference>
<feature type="chain" id="PRO_5040178823" evidence="2">
    <location>
        <begin position="25"/>
        <end position="348"/>
    </location>
</feature>
<evidence type="ECO:0000313" key="4">
    <source>
        <dbReference type="Proteomes" id="UP000824927"/>
    </source>
</evidence>
<evidence type="ECO:0000256" key="1">
    <source>
        <dbReference type="SAM" id="MobiDB-lite"/>
    </source>
</evidence>
<dbReference type="InterPro" id="IPR047111">
    <property type="entry name" value="YbaP-like"/>
</dbReference>
<feature type="compositionally biased region" description="Polar residues" evidence="1">
    <location>
        <begin position="36"/>
        <end position="51"/>
    </location>
</feature>
<name>A0A9Q3S0D2_9SPHN</name>
<dbReference type="PANTHER" id="PTHR40590:SF1">
    <property type="entry name" value="CYTOPLASMIC PROTEIN"/>
    <property type="match status" value="1"/>
</dbReference>
<dbReference type="AlphaFoldDB" id="A0A9Q3S0D2"/>